<name>A0A1B0C7K8_9MUSC</name>
<dbReference type="Gene3D" id="3.40.395.10">
    <property type="entry name" value="Adenoviral Proteinase, Chain A"/>
    <property type="match status" value="1"/>
</dbReference>
<feature type="region of interest" description="Disordered" evidence="1">
    <location>
        <begin position="1"/>
        <end position="20"/>
    </location>
</feature>
<accession>A0A1B0C7K8</accession>
<proteinExistence type="predicted"/>
<keyword evidence="3" id="KW-1185">Reference proteome</keyword>
<dbReference type="AlphaFoldDB" id="A0A1B0C7K8"/>
<feature type="compositionally biased region" description="Low complexity" evidence="1">
    <location>
        <begin position="1"/>
        <end position="14"/>
    </location>
</feature>
<evidence type="ECO:0000313" key="3">
    <source>
        <dbReference type="Proteomes" id="UP000092460"/>
    </source>
</evidence>
<organism evidence="2 3">
    <name type="scientific">Glossina palpalis gambiensis</name>
    <dbReference type="NCBI Taxonomy" id="67801"/>
    <lineage>
        <taxon>Eukaryota</taxon>
        <taxon>Metazoa</taxon>
        <taxon>Ecdysozoa</taxon>
        <taxon>Arthropoda</taxon>
        <taxon>Hexapoda</taxon>
        <taxon>Insecta</taxon>
        <taxon>Pterygota</taxon>
        <taxon>Neoptera</taxon>
        <taxon>Endopterygota</taxon>
        <taxon>Diptera</taxon>
        <taxon>Brachycera</taxon>
        <taxon>Muscomorpha</taxon>
        <taxon>Hippoboscoidea</taxon>
        <taxon>Glossinidae</taxon>
        <taxon>Glossina</taxon>
    </lineage>
</organism>
<protein>
    <recommendedName>
        <fullName evidence="4">Ubiquitin-like protease family profile domain-containing protein</fullName>
    </recommendedName>
</protein>
<dbReference type="SUPFAM" id="SSF54001">
    <property type="entry name" value="Cysteine proteinases"/>
    <property type="match status" value="1"/>
</dbReference>
<sequence length="74" mass="8851">MQQQQELDQQQQTQPPILINPSGRFSISVTRMDYELLSPERWLSDTIVEFYDLWLPDRLDKILRDRVCILSPFV</sequence>
<dbReference type="Proteomes" id="UP000092460">
    <property type="component" value="Unassembled WGS sequence"/>
</dbReference>
<dbReference type="VEuPathDB" id="VectorBase:GPPI051401"/>
<reference evidence="3" key="1">
    <citation type="submission" date="2015-01" db="EMBL/GenBank/DDBJ databases">
        <authorList>
            <person name="Aksoy S."/>
            <person name="Warren W."/>
            <person name="Wilson R.K."/>
        </authorList>
    </citation>
    <scope>NUCLEOTIDE SEQUENCE [LARGE SCALE GENOMIC DNA]</scope>
    <source>
        <strain evidence="3">IAEA</strain>
    </source>
</reference>
<dbReference type="InterPro" id="IPR038765">
    <property type="entry name" value="Papain-like_cys_pep_sf"/>
</dbReference>
<evidence type="ECO:0000256" key="1">
    <source>
        <dbReference type="SAM" id="MobiDB-lite"/>
    </source>
</evidence>
<evidence type="ECO:0000313" key="2">
    <source>
        <dbReference type="EnsemblMetazoa" id="GPPI051401-PA"/>
    </source>
</evidence>
<evidence type="ECO:0008006" key="4">
    <source>
        <dbReference type="Google" id="ProtNLM"/>
    </source>
</evidence>
<reference evidence="2" key="2">
    <citation type="submission" date="2020-05" db="UniProtKB">
        <authorList>
            <consortium name="EnsemblMetazoa"/>
        </authorList>
    </citation>
    <scope>IDENTIFICATION</scope>
    <source>
        <strain evidence="2">IAEA</strain>
    </source>
</reference>
<dbReference type="EnsemblMetazoa" id="GPPI051401-RA">
    <property type="protein sequence ID" value="GPPI051401-PA"/>
    <property type="gene ID" value="GPPI051401"/>
</dbReference>
<dbReference type="EMBL" id="JXJN01028933">
    <property type="status" value="NOT_ANNOTATED_CDS"/>
    <property type="molecule type" value="Genomic_DNA"/>
</dbReference>